<dbReference type="InterPro" id="IPR012944">
    <property type="entry name" value="SusD_RagB_dom"/>
</dbReference>
<evidence type="ECO:0000256" key="2">
    <source>
        <dbReference type="ARBA" id="ARBA00006275"/>
    </source>
</evidence>
<feature type="domain" description="SusD-like N-terminal" evidence="7">
    <location>
        <begin position="100"/>
        <end position="222"/>
    </location>
</feature>
<organism evidence="8 9">
    <name type="scientific">Membranihabitans marinus</name>
    <dbReference type="NCBI Taxonomy" id="1227546"/>
    <lineage>
        <taxon>Bacteria</taxon>
        <taxon>Pseudomonadati</taxon>
        <taxon>Bacteroidota</taxon>
        <taxon>Saprospiria</taxon>
        <taxon>Saprospirales</taxon>
        <taxon>Saprospiraceae</taxon>
        <taxon>Membranihabitans</taxon>
    </lineage>
</organism>
<reference evidence="8" key="1">
    <citation type="submission" date="2021-06" db="EMBL/GenBank/DDBJ databases">
        <title>44 bacteria genomes isolated from Dapeng, Shenzhen.</title>
        <authorList>
            <person name="Zheng W."/>
            <person name="Yu S."/>
            <person name="Huang Y."/>
        </authorList>
    </citation>
    <scope>NUCLEOTIDE SEQUENCE</scope>
    <source>
        <strain evidence="8">DP5N28-2</strain>
    </source>
</reference>
<dbReference type="Pfam" id="PF07980">
    <property type="entry name" value="SusD_RagB"/>
    <property type="match status" value="1"/>
</dbReference>
<evidence type="ECO:0000313" key="9">
    <source>
        <dbReference type="Proteomes" id="UP000753961"/>
    </source>
</evidence>
<keyword evidence="5" id="KW-0998">Cell outer membrane</keyword>
<keyword evidence="3" id="KW-0732">Signal</keyword>
<name>A0A953HM23_9BACT</name>
<evidence type="ECO:0000256" key="3">
    <source>
        <dbReference type="ARBA" id="ARBA00022729"/>
    </source>
</evidence>
<feature type="domain" description="RagB/SusD" evidence="6">
    <location>
        <begin position="267"/>
        <end position="569"/>
    </location>
</feature>
<dbReference type="SUPFAM" id="SSF48452">
    <property type="entry name" value="TPR-like"/>
    <property type="match status" value="1"/>
</dbReference>
<keyword evidence="4" id="KW-0472">Membrane</keyword>
<dbReference type="Pfam" id="PF14322">
    <property type="entry name" value="SusD-like_3"/>
    <property type="match status" value="1"/>
</dbReference>
<dbReference type="Proteomes" id="UP000753961">
    <property type="component" value="Unassembled WGS sequence"/>
</dbReference>
<keyword evidence="9" id="KW-1185">Reference proteome</keyword>
<comment type="similarity">
    <text evidence="2">Belongs to the SusD family.</text>
</comment>
<evidence type="ECO:0000313" key="8">
    <source>
        <dbReference type="EMBL" id="MBY5957574.1"/>
    </source>
</evidence>
<dbReference type="InterPro" id="IPR033985">
    <property type="entry name" value="SusD-like_N"/>
</dbReference>
<evidence type="ECO:0000256" key="4">
    <source>
        <dbReference type="ARBA" id="ARBA00023136"/>
    </source>
</evidence>
<comment type="subcellular location">
    <subcellularLocation>
        <location evidence="1">Cell outer membrane</location>
    </subcellularLocation>
</comment>
<dbReference type="InterPro" id="IPR011990">
    <property type="entry name" value="TPR-like_helical_dom_sf"/>
</dbReference>
<evidence type="ECO:0000259" key="7">
    <source>
        <dbReference type="Pfam" id="PF14322"/>
    </source>
</evidence>
<protein>
    <submittedName>
        <fullName evidence="8">RagB/SusD family nutrient uptake outer membrane protein</fullName>
    </submittedName>
</protein>
<dbReference type="PROSITE" id="PS51257">
    <property type="entry name" value="PROKAR_LIPOPROTEIN"/>
    <property type="match status" value="1"/>
</dbReference>
<dbReference type="AlphaFoldDB" id="A0A953HM23"/>
<accession>A0A953HM23</accession>
<dbReference type="GO" id="GO:0009279">
    <property type="term" value="C:cell outer membrane"/>
    <property type="evidence" value="ECO:0007669"/>
    <property type="project" value="UniProtKB-SubCell"/>
</dbReference>
<evidence type="ECO:0000256" key="5">
    <source>
        <dbReference type="ARBA" id="ARBA00023237"/>
    </source>
</evidence>
<dbReference type="Gene3D" id="1.25.40.390">
    <property type="match status" value="1"/>
</dbReference>
<evidence type="ECO:0000259" key="6">
    <source>
        <dbReference type="Pfam" id="PF07980"/>
    </source>
</evidence>
<proteinExistence type="inferred from homology"/>
<sequence length="570" mass="64022">MKYYKSIISILLLLGFFSCKEDFLDKPALGSLSEDVLATEEGADALLIGAYGALDGQNLGAGNWSVAADNWIYGSIAGGDAHKGSDGGDQPNINPIERYEADPSNGFFNDKWKAMYEGISRCNSTLTVLGKVEDISDDARARIMGEALFLRGHYYFELKRFFNNVPWIDENTEDVKQPNTTDIWPMIEEQFKTAMANLPEVQIDAGRANKSAAEAYLAKTYMYQKKYAEAKPLLENLIASGVTASGEPYGLLPGYSMNFNPEFENGPESVFAVQFSANDGSGGIQNSRQGSMLNFPYTKWCCGFFQPSFDLVNSYRTSDEGLPYLANYNQFPVKHDMGINSDEPFTLDDGPLDPRLDWTVGRRGIPYLGHGDHPGQRWIRDQAYAGPYSPKKNVYRESQADWAFDAGSWAPGTAINYEVIRFADIILWAAEVEVEIGSLDKAREYVNIIRERASNPDDFVKREDGSNAANYVVSTFDEPWTDQETAREIVRFERKLEFGMEGRRFFDLVRWGVADQVLNDYIDSESEKIIYLKGATFTSGQNEYYPIPQRQIDLSTKEGEPTLMQNPGYN</sequence>
<dbReference type="EMBL" id="JAHVHU010000005">
    <property type="protein sequence ID" value="MBY5957574.1"/>
    <property type="molecule type" value="Genomic_DNA"/>
</dbReference>
<dbReference type="RefSeq" id="WP_222579093.1">
    <property type="nucleotide sequence ID" value="NZ_JAHVHU010000005.1"/>
</dbReference>
<comment type="caution">
    <text evidence="8">The sequence shown here is derived from an EMBL/GenBank/DDBJ whole genome shotgun (WGS) entry which is preliminary data.</text>
</comment>
<evidence type="ECO:0000256" key="1">
    <source>
        <dbReference type="ARBA" id="ARBA00004442"/>
    </source>
</evidence>
<gene>
    <name evidence="8" type="ORF">KUV50_05465</name>
</gene>